<accession>A0A8X6SPG8</accession>
<comment type="caution">
    <text evidence="3">The sequence shown here is derived from an EMBL/GenBank/DDBJ whole genome shotgun (WGS) entry which is preliminary data.</text>
</comment>
<name>A0A8X6SPG8_TRICX</name>
<evidence type="ECO:0000256" key="1">
    <source>
        <dbReference type="ARBA" id="ARBA00023268"/>
    </source>
</evidence>
<dbReference type="InterPro" id="IPR043128">
    <property type="entry name" value="Rev_trsase/Diguanyl_cyclase"/>
</dbReference>
<dbReference type="Proteomes" id="UP000887159">
    <property type="component" value="Unassembled WGS sequence"/>
</dbReference>
<dbReference type="InterPro" id="IPR050951">
    <property type="entry name" value="Retrovirus_Pol_polyprotein"/>
</dbReference>
<evidence type="ECO:0000313" key="3">
    <source>
        <dbReference type="EMBL" id="GFY12066.1"/>
    </source>
</evidence>
<dbReference type="SUPFAM" id="SSF56672">
    <property type="entry name" value="DNA/RNA polymerases"/>
    <property type="match status" value="1"/>
</dbReference>
<dbReference type="PANTHER" id="PTHR37984">
    <property type="entry name" value="PROTEIN CBG26694"/>
    <property type="match status" value="1"/>
</dbReference>
<evidence type="ECO:0000313" key="4">
    <source>
        <dbReference type="Proteomes" id="UP000887159"/>
    </source>
</evidence>
<dbReference type="InterPro" id="IPR041577">
    <property type="entry name" value="RT_RNaseH_2"/>
</dbReference>
<dbReference type="GO" id="GO:0071897">
    <property type="term" value="P:DNA biosynthetic process"/>
    <property type="evidence" value="ECO:0007669"/>
    <property type="project" value="UniProtKB-ARBA"/>
</dbReference>
<dbReference type="InterPro" id="IPR043502">
    <property type="entry name" value="DNA/RNA_pol_sf"/>
</dbReference>
<protein>
    <submittedName>
        <fullName evidence="3">Transposon Ty3-G Gag-Pol polyprotein</fullName>
    </submittedName>
</protein>
<gene>
    <name evidence="3" type="primary">TY3B-G_438</name>
    <name evidence="3" type="ORF">TNCV_4975661</name>
</gene>
<organism evidence="3 4">
    <name type="scientific">Trichonephila clavipes</name>
    <name type="common">Golden silk orbweaver</name>
    <name type="synonym">Nephila clavipes</name>
    <dbReference type="NCBI Taxonomy" id="2585209"/>
    <lineage>
        <taxon>Eukaryota</taxon>
        <taxon>Metazoa</taxon>
        <taxon>Ecdysozoa</taxon>
        <taxon>Arthropoda</taxon>
        <taxon>Chelicerata</taxon>
        <taxon>Arachnida</taxon>
        <taxon>Araneae</taxon>
        <taxon>Araneomorphae</taxon>
        <taxon>Entelegynae</taxon>
        <taxon>Araneoidea</taxon>
        <taxon>Nephilidae</taxon>
        <taxon>Trichonephila</taxon>
    </lineage>
</organism>
<dbReference type="EMBL" id="BMAU01021309">
    <property type="protein sequence ID" value="GFY12066.1"/>
    <property type="molecule type" value="Genomic_DNA"/>
</dbReference>
<dbReference type="Pfam" id="PF17919">
    <property type="entry name" value="RT_RNaseH_2"/>
    <property type="match status" value="1"/>
</dbReference>
<dbReference type="GO" id="GO:0003824">
    <property type="term" value="F:catalytic activity"/>
    <property type="evidence" value="ECO:0007669"/>
    <property type="project" value="UniProtKB-KW"/>
</dbReference>
<reference evidence="3" key="1">
    <citation type="submission" date="2020-08" db="EMBL/GenBank/DDBJ databases">
        <title>Multicomponent nature underlies the extraordinary mechanical properties of spider dragline silk.</title>
        <authorList>
            <person name="Kono N."/>
            <person name="Nakamura H."/>
            <person name="Mori M."/>
            <person name="Yoshida Y."/>
            <person name="Ohtoshi R."/>
            <person name="Malay A.D."/>
            <person name="Moran D.A.P."/>
            <person name="Tomita M."/>
            <person name="Numata K."/>
            <person name="Arakawa K."/>
        </authorList>
    </citation>
    <scope>NUCLEOTIDE SEQUENCE</scope>
</reference>
<evidence type="ECO:0000259" key="2">
    <source>
        <dbReference type="Pfam" id="PF17919"/>
    </source>
</evidence>
<keyword evidence="4" id="KW-1185">Reference proteome</keyword>
<sequence>MNVYKFIPEYADLRYPLNMLLKKDVKFNWTDECPNAFEKLKESLIMKPILHLYDPYLTCHVFVDASQKSVGAVLKQPNASNVLHPIAYHSRTLRQLGRLREGKMNFFYTKFKLT</sequence>
<feature type="domain" description="Reverse transcriptase/retrotransposon-derived protein RNase H-like" evidence="2">
    <location>
        <begin position="29"/>
        <end position="95"/>
    </location>
</feature>
<proteinExistence type="predicted"/>
<dbReference type="Gene3D" id="3.30.70.270">
    <property type="match status" value="1"/>
</dbReference>
<dbReference type="PANTHER" id="PTHR37984:SF5">
    <property type="entry name" value="PROTEIN NYNRIN-LIKE"/>
    <property type="match status" value="1"/>
</dbReference>
<dbReference type="AlphaFoldDB" id="A0A8X6SPG8"/>
<keyword evidence="1" id="KW-0511">Multifunctional enzyme</keyword>